<keyword evidence="22" id="KW-1185">Reference proteome</keyword>
<evidence type="ECO:0000256" key="15">
    <source>
        <dbReference type="ARBA" id="ARBA00048679"/>
    </source>
</evidence>
<dbReference type="GO" id="GO:0004674">
    <property type="term" value="F:protein serine/threonine kinase activity"/>
    <property type="evidence" value="ECO:0007669"/>
    <property type="project" value="UniProtKB-KW"/>
</dbReference>
<feature type="region of interest" description="Disordered" evidence="17">
    <location>
        <begin position="197"/>
        <end position="221"/>
    </location>
</feature>
<proteinExistence type="inferred from homology"/>
<evidence type="ECO:0000256" key="10">
    <source>
        <dbReference type="ARBA" id="ARBA00022777"/>
    </source>
</evidence>
<dbReference type="InterPro" id="IPR016024">
    <property type="entry name" value="ARM-type_fold"/>
</dbReference>
<evidence type="ECO:0000256" key="17">
    <source>
        <dbReference type="SAM" id="MobiDB-lite"/>
    </source>
</evidence>
<reference evidence="21" key="1">
    <citation type="journal article" date="2023" name="PhytoFront">
        <title>Draft Genome Resources of Seven Strains of Tilletia horrida, Causal Agent of Kernel Smut of Rice.</title>
        <authorList>
            <person name="Khanal S."/>
            <person name="Antony Babu S."/>
            <person name="Zhou X.G."/>
        </authorList>
    </citation>
    <scope>NUCLEOTIDE SEQUENCE</scope>
    <source>
        <strain evidence="21">TX3</strain>
    </source>
</reference>
<keyword evidence="7 16" id="KW-0808">Transferase</keyword>
<evidence type="ECO:0000256" key="14">
    <source>
        <dbReference type="ARBA" id="ARBA00047899"/>
    </source>
</evidence>
<accession>A0AAN6GGG3</accession>
<dbReference type="InterPro" id="IPR011009">
    <property type="entry name" value="Kinase-like_dom_sf"/>
</dbReference>
<dbReference type="InterPro" id="IPR018936">
    <property type="entry name" value="PI3/4_kinase_CS"/>
</dbReference>
<dbReference type="PROSITE" id="PS00916">
    <property type="entry name" value="PI3_4_KINASE_2"/>
    <property type="match status" value="1"/>
</dbReference>
<dbReference type="InterPro" id="IPR014009">
    <property type="entry name" value="PIK_FAT"/>
</dbReference>
<feature type="region of interest" description="Disordered" evidence="17">
    <location>
        <begin position="448"/>
        <end position="519"/>
    </location>
</feature>
<evidence type="ECO:0000313" key="22">
    <source>
        <dbReference type="Proteomes" id="UP001176521"/>
    </source>
</evidence>
<evidence type="ECO:0000259" key="18">
    <source>
        <dbReference type="PROSITE" id="PS50290"/>
    </source>
</evidence>
<dbReference type="SMART" id="SM01342">
    <property type="entry name" value="TAN"/>
    <property type="match status" value="1"/>
</dbReference>
<feature type="domain" description="FATC" evidence="20">
    <location>
        <begin position="3142"/>
        <end position="3174"/>
    </location>
</feature>
<dbReference type="GO" id="GO:0005634">
    <property type="term" value="C:nucleus"/>
    <property type="evidence" value="ECO:0007669"/>
    <property type="project" value="UniProtKB-SubCell"/>
</dbReference>
<feature type="compositionally biased region" description="Basic and acidic residues" evidence="17">
    <location>
        <begin position="469"/>
        <end position="481"/>
    </location>
</feature>
<dbReference type="PROSITE" id="PS00915">
    <property type="entry name" value="PI3_4_KINASE_1"/>
    <property type="match status" value="1"/>
</dbReference>
<dbReference type="InterPro" id="IPR021668">
    <property type="entry name" value="TAN"/>
</dbReference>
<evidence type="ECO:0000313" key="21">
    <source>
        <dbReference type="EMBL" id="KAK0535926.1"/>
    </source>
</evidence>
<dbReference type="EMBL" id="JAPDMQ010000086">
    <property type="protein sequence ID" value="KAK0535926.1"/>
    <property type="molecule type" value="Genomic_DNA"/>
</dbReference>
<dbReference type="InterPro" id="IPR000403">
    <property type="entry name" value="PI3/4_kinase_cat_dom"/>
</dbReference>
<dbReference type="GO" id="GO:0035556">
    <property type="term" value="P:intracellular signal transduction"/>
    <property type="evidence" value="ECO:0007669"/>
    <property type="project" value="UniProtKB-ARBA"/>
</dbReference>
<dbReference type="SMART" id="SM00146">
    <property type="entry name" value="PI3Kc"/>
    <property type="match status" value="1"/>
</dbReference>
<dbReference type="InterPro" id="IPR036940">
    <property type="entry name" value="PI3/4_kinase_cat_sf"/>
</dbReference>
<dbReference type="Pfam" id="PF02260">
    <property type="entry name" value="FATC"/>
    <property type="match status" value="1"/>
</dbReference>
<evidence type="ECO:0000256" key="3">
    <source>
        <dbReference type="ARBA" id="ARBA00011370"/>
    </source>
</evidence>
<dbReference type="Proteomes" id="UP001176521">
    <property type="component" value="Unassembled WGS sequence"/>
</dbReference>
<comment type="catalytic activity">
    <reaction evidence="14 16">
        <text>L-threonyl-[protein] + ATP = O-phospho-L-threonyl-[protein] + ADP + H(+)</text>
        <dbReference type="Rhea" id="RHEA:46608"/>
        <dbReference type="Rhea" id="RHEA-COMP:11060"/>
        <dbReference type="Rhea" id="RHEA-COMP:11605"/>
        <dbReference type="ChEBI" id="CHEBI:15378"/>
        <dbReference type="ChEBI" id="CHEBI:30013"/>
        <dbReference type="ChEBI" id="CHEBI:30616"/>
        <dbReference type="ChEBI" id="CHEBI:61977"/>
        <dbReference type="ChEBI" id="CHEBI:456216"/>
        <dbReference type="EC" id="2.7.11.1"/>
    </reaction>
</comment>
<dbReference type="Pfam" id="PF11640">
    <property type="entry name" value="TAN"/>
    <property type="match status" value="1"/>
</dbReference>
<comment type="similarity">
    <text evidence="2 16">Belongs to the PI3/PI4-kinase family. ATM subfamily.</text>
</comment>
<organism evidence="21 22">
    <name type="scientific">Tilletia horrida</name>
    <dbReference type="NCBI Taxonomy" id="155126"/>
    <lineage>
        <taxon>Eukaryota</taxon>
        <taxon>Fungi</taxon>
        <taxon>Dikarya</taxon>
        <taxon>Basidiomycota</taxon>
        <taxon>Ustilaginomycotina</taxon>
        <taxon>Exobasidiomycetes</taxon>
        <taxon>Tilletiales</taxon>
        <taxon>Tilletiaceae</taxon>
        <taxon>Tilletia</taxon>
    </lineage>
</organism>
<dbReference type="SMART" id="SM01343">
    <property type="entry name" value="FATC"/>
    <property type="match status" value="1"/>
</dbReference>
<comment type="subunit">
    <text evidence="3">Associates with DNA double-strand breaks.</text>
</comment>
<feature type="domain" description="FAT" evidence="19">
    <location>
        <begin position="2047"/>
        <end position="2685"/>
    </location>
</feature>
<sequence>MAPSLKKMWALLEGSTARDRQDGITMLRTTFAVKRNLLHIAQHNKIAKAEGRTDLFLRTVTALTNCVSADKQAVLRKHTRWQDAGATALSRLRDSAHAVRWLVEQANTFFNQPCLQTLVMHIFTIINDRGALFEPIALDYTKALSALLSHPPHVQHLTADLWSHSVAFCFNAILGDKLNAPLPSQLEDEHWTQPSLLSAKDSESDSASNSRPHPTVPRKDAGPEILSLVSSLAGLVSSKSAPLLTDKRGVGVLYRLATFFEVFPSPTSAHAEAIRCANAVLLDLHLNERRTTMLFVGRVWHTIIPFLPTRLKPLKEQVISFAIIGLPILASPYLAAPSAGAQDEDETNSRKINATKLLHQLLIAESQSRGGVEELACESLRLTIANASAEVQSYRISPALSTSTAQCARHWSAQNTLSWASLQLLADTTAYLTCWALHDMAAMDSYEDGGENEAQLEEQVQPSSKKLGKRPERSADLDRFSPVKRSPSAPSAMSDHSSPRKRRRMNDGHSELPSASMPSGLVANEAPYDALNALLDELEVRQTDLVAISLKRRTWALQSILFLAERHWSGLDEHARIDILVALHGQLDMPIDHTQPSLLLALAACAVAEGARPSAKRTKVHQDFWMQVWTETLRKAVLASTGRTAAHAAVALLHGGAPLLNSQKTLGSLKVFLANLETESPVVFADSTCALMREALRHIGSDVVLAQANFEFRVLEWVNRSWSTLSGSSRRSKMQNGFEELDAVDLNLLLIRVCKLKEQGHLIRPDPVMENCDLYESICTMEQLRTARAFLFEAKFPRDDQADAAHQSKSRSGREQASASEAQQPLLPIHRRCYELFLQSANDLLAQIGPEHVENADFDPSVDSPLPRLSIEDALRLLHFCIAALIFNSNLEVSGVRSAVTLAEVAGKLFVDFLRVVQEPYWSTPEKLLLFQALRPLFPPPSPRLSQQGAEWISDVLVNVGEQSGVSRDLLAQADHQQAPHPARILPTLWGSSSMDTGAVLTILQTALADLVSATVKKAISSEGEKLTGFDNEDEAEQEEAATAHQLEETAQLPTEMRLAFEGGVAFCVEAIAILPFFGNLDGDRAAELWLVQRLLMIPDAFFPILAASVLDAVSAGRLHLTHEEANAILTKIGSELLATYEYARVPEVQVLGSSFIQATMGLWQVPVAHDEEIDLAANTIEFFGFFTGQATRIRSWRVRLHLIGLFCKFLEADPTQDSWADADNSSVLPLEALIAFASDPDYTVRCAAAKAHAVVIRRLQDTGHDVLGIFASARERMTMEFAENFELTASLLLFAANVTISSSVCRAVAITKIAEVAWDAKRYRQLGRNTLEQVASKLGFPDAKELFKHFASNVTYEFLKSDGDPLNVDVQMLGYDSRADYSQHLVTELGSSLLLSPLPAGQTHFDSHVKVSKLELGTVLAACFPRVAAHRLIWAVQTLQGKNKEAQLYNKAWKQARDVLALDMRMQPADVSRVLVQYFHEVVAAILKMLFDGERQLVAAIAQIDPACADVLSELEAPLDSPHLWYLHEPYAPHAQGAVLYGALATLNVALTGDGNSQLQRFNEPEVYNPMHILLETINQDRFVNDQLRHLEALKLWIAFNHASITESPTLHGAILHAAAVIMQKEELTGSAVGLFMWCLQLVQDQIVTPTSQLDDDLLLAAHAAVRMSLHREDARTQKFGVGLITLLEQSMLGLYESSVQKQIVRALCAWPQRLDSKLAAVLQDMSLDETRSALLKRKGRRIEAHHLDVFTAKLEASEESGAAQREAFAETDFWQLLVLIGEAQHDRILQPREALSTAALGDSIADLIHALDGRISAPSLTALNNMSELPLLWAGPHHPAPHQLAELGVSKLKEITLGRLLRDLHASDSASMSSAYHKLQRLKLADPNPERFRARQDDAFSAELQILAARADYAPREAEHPDTHPDPSIAAHFDVWIKGLSGSVIFQLAKVYDDAFLLECCDIVATDAKLATDLIPVATFTVMAVHLAGKAEPSVAQDLAAHFHAVLSSDQATERSWSTIIQCLLTCRANSAFANDFGFHPDLLLVARRALACKLYSTALMFVELSIDATSLEARSKGADGKLLPPQPPAPIPCEVAEILHEIYANIDDPDGFYGIPIADVQEAYARQLQHEGEWRRALDVHATRFEADLQFQGNNGSSHGVGPVKNALHQLSYNGLASMLHHSTATIANAAMAINSTDGPEDPSFDIAWRMGQWDLPIEVTNERMYPGHGMWSALRALCRETDATAAEHTIATMASKDVMRLEELGLESYALGRELCRNLLSYREIRALQLQRAKGSIAEAAARLQMQWSDAGSRNYDYEDVERICAVRHAIVRMERERLQADQIGDLADTSLGAVLNLEASVLLHSSEASRKHGNLQKAMSAVTLARRVRSSLATDLNDFAIREEQACVLWDENSHTTAMQALSQCLSAPPAASKGEERRIMQKKTAMALARLGTWIATARAESAEKITQQYFVPAIETIQASGKDSKEHGKIAFDFAVFADAQYRHFATSPEHHRVRRFVERRTEELAMNEQETQRCRNNDQKKTLYLHKKKTERQLAADKAQLAAFETTCTLFLGKALSMYATSLHCTEEHNEAIFPFSSLWFENSTDVKANSELSAFLELIPSHKFIPLTHQLSARLSPGTSATQGQAFTTNLTNLLSRMCFEHPFHTMYAIFALRKAGYDIERSQATRSSPAPSVSSQVTRAKAAELIWRRIRTQPALQMRIDAFEKVCLAYVDWAEFNLKDELKTGSGGFRRGPHRIPSGSKLLSLRNVGVPVATKQLPIDVTGQYQGFVAIQRYSEMFSTAGGLHLPKINECIGTDGRRYKQLFKQEDDLRQDAVIQQVFRLVNDLLTKDRKTRDRRLHVRGYIVLPLGPQCGLLEFVPNTKPLGEVLTSLHDKYRLQGDLSANDTKQRLTRARDKKPEDRITAYKEACQQFPPAMRYHFLEAQKVPAAWQVMRLSYVRSVATTSIVGHILGMGDRHVSNILMDEGSGEMVHIDFGIVFEQGKLLPVPELVPFRLTRDLVDGMGIFGVEGSFRHCCQETLRVMRDGAETIKTVLEVFKYDPLFEWMMNPIKLLKAQANQDEESNMDALRNSAVGGAASALSTGGGQQGSGQQDTAELSADYAVSTVMGKLSKTLSVEHTVNDLIQQARNVDFLGAIYFGWSAHL</sequence>
<dbReference type="PROSITE" id="PS51189">
    <property type="entry name" value="FAT"/>
    <property type="match status" value="1"/>
</dbReference>
<dbReference type="PANTHER" id="PTHR37079">
    <property type="entry name" value="SERINE/THREONINE-PROTEIN KINASE ATM"/>
    <property type="match status" value="1"/>
</dbReference>
<evidence type="ECO:0000256" key="9">
    <source>
        <dbReference type="ARBA" id="ARBA00022763"/>
    </source>
</evidence>
<evidence type="ECO:0000256" key="4">
    <source>
        <dbReference type="ARBA" id="ARBA00012513"/>
    </source>
</evidence>
<dbReference type="Gene3D" id="3.30.1010.10">
    <property type="entry name" value="Phosphatidylinositol 3-kinase Catalytic Subunit, Chain A, domain 4"/>
    <property type="match status" value="1"/>
</dbReference>
<feature type="domain" description="PI3K/PI4K catalytic" evidence="18">
    <location>
        <begin position="2804"/>
        <end position="3114"/>
    </location>
</feature>
<keyword evidence="8 16" id="KW-0547">Nucleotide-binding</keyword>
<comment type="function">
    <text evidence="13 16">Serine/threonine protein kinase which activates checkpoint signaling upon genotoxic stresses such as ionizing radiation (IR), ultraviolet light (UV), or DNA replication stalling, thereby acting as a DNA damage sensor. Recognizes the substrate consensus sequence [ST]-Q. Phosphorylates histone H2A to form H2AS128ph (gamma-H2A) at sites of DNA damage, involved in the regulation of DNA damage response mechanism. Required for the control of telomere length and genome stability.</text>
</comment>
<gene>
    <name evidence="21" type="primary">TEL1</name>
    <name evidence="21" type="ORF">OC842_002152</name>
</gene>
<dbReference type="InterPro" id="IPR003152">
    <property type="entry name" value="FATC_dom"/>
</dbReference>
<dbReference type="PROSITE" id="PS50290">
    <property type="entry name" value="PI3_4_KINASE_3"/>
    <property type="match status" value="1"/>
</dbReference>
<protein>
    <recommendedName>
        <fullName evidence="5 16">Serine/threonine-protein kinase Tel1</fullName>
        <ecNumber evidence="4 16">2.7.11.1</ecNumber>
    </recommendedName>
</protein>
<evidence type="ECO:0000259" key="20">
    <source>
        <dbReference type="PROSITE" id="PS51190"/>
    </source>
</evidence>
<evidence type="ECO:0000256" key="12">
    <source>
        <dbReference type="ARBA" id="ARBA00023242"/>
    </source>
</evidence>
<name>A0AAN6GGG3_9BASI</name>
<dbReference type="InterPro" id="IPR044107">
    <property type="entry name" value="PIKKc_ATM"/>
</dbReference>
<dbReference type="InterPro" id="IPR038980">
    <property type="entry name" value="ATM_plant"/>
</dbReference>
<keyword evidence="9 16" id="KW-0227">DNA damage</keyword>
<dbReference type="GO" id="GO:0006325">
    <property type="term" value="P:chromatin organization"/>
    <property type="evidence" value="ECO:0007669"/>
    <property type="project" value="UniProtKB-KW"/>
</dbReference>
<keyword evidence="16" id="KW-0779">Telomere</keyword>
<evidence type="ECO:0000256" key="8">
    <source>
        <dbReference type="ARBA" id="ARBA00022741"/>
    </source>
</evidence>
<keyword evidence="6 16" id="KW-0723">Serine/threonine-protein kinase</keyword>
<evidence type="ECO:0000256" key="1">
    <source>
        <dbReference type="ARBA" id="ARBA00004123"/>
    </source>
</evidence>
<evidence type="ECO:0000256" key="13">
    <source>
        <dbReference type="ARBA" id="ARBA00025079"/>
    </source>
</evidence>
<evidence type="ECO:0000256" key="2">
    <source>
        <dbReference type="ARBA" id="ARBA00010769"/>
    </source>
</evidence>
<keyword evidence="16" id="KW-0158">Chromosome</keyword>
<evidence type="ECO:0000256" key="5">
    <source>
        <dbReference type="ARBA" id="ARBA00014619"/>
    </source>
</evidence>
<evidence type="ECO:0000256" key="16">
    <source>
        <dbReference type="RuleBase" id="RU365027"/>
    </source>
</evidence>
<dbReference type="SUPFAM" id="SSF56112">
    <property type="entry name" value="Protein kinase-like (PK-like)"/>
    <property type="match status" value="1"/>
</dbReference>
<dbReference type="CDD" id="cd05171">
    <property type="entry name" value="PIKKc_ATM"/>
    <property type="match status" value="1"/>
</dbReference>
<dbReference type="GO" id="GO:0000781">
    <property type="term" value="C:chromosome, telomeric region"/>
    <property type="evidence" value="ECO:0007669"/>
    <property type="project" value="UniProtKB-SubCell"/>
</dbReference>
<evidence type="ECO:0000256" key="6">
    <source>
        <dbReference type="ARBA" id="ARBA00022527"/>
    </source>
</evidence>
<dbReference type="SUPFAM" id="SSF48371">
    <property type="entry name" value="ARM repeat"/>
    <property type="match status" value="1"/>
</dbReference>
<keyword evidence="16" id="KW-0156">Chromatin regulator</keyword>
<feature type="region of interest" description="Disordered" evidence="17">
    <location>
        <begin position="802"/>
        <end position="822"/>
    </location>
</feature>
<dbReference type="PANTHER" id="PTHR37079:SF4">
    <property type="entry name" value="SERINE_THREONINE-PROTEIN KINASE ATM"/>
    <property type="match status" value="1"/>
</dbReference>
<dbReference type="PROSITE" id="PS51190">
    <property type="entry name" value="FATC"/>
    <property type="match status" value="1"/>
</dbReference>
<evidence type="ECO:0000256" key="7">
    <source>
        <dbReference type="ARBA" id="ARBA00022679"/>
    </source>
</evidence>
<dbReference type="GO" id="GO:0005524">
    <property type="term" value="F:ATP binding"/>
    <property type="evidence" value="ECO:0007669"/>
    <property type="project" value="UniProtKB-KW"/>
</dbReference>
<keyword evidence="10 16" id="KW-0418">Kinase</keyword>
<evidence type="ECO:0000256" key="11">
    <source>
        <dbReference type="ARBA" id="ARBA00022840"/>
    </source>
</evidence>
<dbReference type="Pfam" id="PF00454">
    <property type="entry name" value="PI3_PI4_kinase"/>
    <property type="match status" value="1"/>
</dbReference>
<dbReference type="GO" id="GO:0006281">
    <property type="term" value="P:DNA repair"/>
    <property type="evidence" value="ECO:0007669"/>
    <property type="project" value="InterPro"/>
</dbReference>
<keyword evidence="12 16" id="KW-0539">Nucleus</keyword>
<keyword evidence="11 16" id="KW-0067">ATP-binding</keyword>
<dbReference type="EC" id="2.7.11.1" evidence="4 16"/>
<evidence type="ECO:0000259" key="19">
    <source>
        <dbReference type="PROSITE" id="PS51189"/>
    </source>
</evidence>
<dbReference type="Gene3D" id="1.10.1070.11">
    <property type="entry name" value="Phosphatidylinositol 3-/4-kinase, catalytic domain"/>
    <property type="match status" value="1"/>
</dbReference>
<comment type="caution">
    <text evidence="21">The sequence shown here is derived from an EMBL/GenBank/DDBJ whole genome shotgun (WGS) entry which is preliminary data.</text>
</comment>
<comment type="catalytic activity">
    <reaction evidence="15">
        <text>L-seryl-[protein] + ATP = O-phospho-L-seryl-[protein] + ADP + H(+)</text>
        <dbReference type="Rhea" id="RHEA:17989"/>
        <dbReference type="Rhea" id="RHEA-COMP:9863"/>
        <dbReference type="Rhea" id="RHEA-COMP:11604"/>
        <dbReference type="ChEBI" id="CHEBI:15378"/>
        <dbReference type="ChEBI" id="CHEBI:29999"/>
        <dbReference type="ChEBI" id="CHEBI:30616"/>
        <dbReference type="ChEBI" id="CHEBI:83421"/>
        <dbReference type="ChEBI" id="CHEBI:456216"/>
        <dbReference type="EC" id="2.7.11.1"/>
    </reaction>
</comment>
<comment type="subcellular location">
    <subcellularLocation>
        <location evidence="16">Chromosome</location>
        <location evidence="16">Telomere</location>
    </subcellularLocation>
    <subcellularLocation>
        <location evidence="1 16">Nucleus</location>
    </subcellularLocation>
</comment>